<evidence type="ECO:0000313" key="9">
    <source>
        <dbReference type="EMBL" id="MCT7659258.1"/>
    </source>
</evidence>
<dbReference type="Pfam" id="PF03176">
    <property type="entry name" value="MMPL"/>
    <property type="match status" value="2"/>
</dbReference>
<feature type="transmembrane region" description="Helical" evidence="7">
    <location>
        <begin position="219"/>
        <end position="240"/>
    </location>
</feature>
<comment type="subcellular location">
    <subcellularLocation>
        <location evidence="1">Cell membrane</location>
        <topology evidence="1">Multi-pass membrane protein</topology>
    </subcellularLocation>
</comment>
<feature type="transmembrane region" description="Helical" evidence="7">
    <location>
        <begin position="543"/>
        <end position="561"/>
    </location>
</feature>
<comment type="similarity">
    <text evidence="2">Belongs to the resistance-nodulation-cell division (RND) (TC 2.A.6) family. MmpL subfamily.</text>
</comment>
<dbReference type="PROSITE" id="PS50156">
    <property type="entry name" value="SSD"/>
    <property type="match status" value="1"/>
</dbReference>
<dbReference type="Gene3D" id="1.20.1640.10">
    <property type="entry name" value="Multidrug efflux transporter AcrB transmembrane domain"/>
    <property type="match status" value="2"/>
</dbReference>
<organism evidence="9 10">
    <name type="scientific">Mycobacterium deserti</name>
    <dbReference type="NCBI Taxonomy" id="2978347"/>
    <lineage>
        <taxon>Bacteria</taxon>
        <taxon>Bacillati</taxon>
        <taxon>Actinomycetota</taxon>
        <taxon>Actinomycetes</taxon>
        <taxon>Mycobacteriales</taxon>
        <taxon>Mycobacteriaceae</taxon>
        <taxon>Mycobacterium</taxon>
    </lineage>
</organism>
<evidence type="ECO:0000256" key="5">
    <source>
        <dbReference type="ARBA" id="ARBA00022989"/>
    </source>
</evidence>
<evidence type="ECO:0000313" key="10">
    <source>
        <dbReference type="Proteomes" id="UP001206639"/>
    </source>
</evidence>
<keyword evidence="3" id="KW-1003">Cell membrane</keyword>
<evidence type="ECO:0000256" key="3">
    <source>
        <dbReference type="ARBA" id="ARBA00022475"/>
    </source>
</evidence>
<feature type="transmembrane region" description="Helical" evidence="7">
    <location>
        <begin position="294"/>
        <end position="319"/>
    </location>
</feature>
<dbReference type="PANTHER" id="PTHR33406">
    <property type="entry name" value="MEMBRANE PROTEIN MJ1562-RELATED"/>
    <property type="match status" value="1"/>
</dbReference>
<evidence type="ECO:0000256" key="6">
    <source>
        <dbReference type="ARBA" id="ARBA00023136"/>
    </source>
</evidence>
<keyword evidence="5 7" id="KW-1133">Transmembrane helix</keyword>
<dbReference type="PANTHER" id="PTHR33406:SF11">
    <property type="entry name" value="MEMBRANE PROTEIN SCO6666-RELATED"/>
    <property type="match status" value="1"/>
</dbReference>
<feature type="domain" description="SSD" evidence="8">
    <location>
        <begin position="198"/>
        <end position="318"/>
    </location>
</feature>
<dbReference type="SUPFAM" id="SSF82866">
    <property type="entry name" value="Multidrug efflux transporter AcrB transmembrane domain"/>
    <property type="match status" value="2"/>
</dbReference>
<feature type="transmembrane region" description="Helical" evidence="7">
    <location>
        <begin position="658"/>
        <end position="677"/>
    </location>
</feature>
<accession>A0ABT2MAF8</accession>
<dbReference type="InterPro" id="IPR050545">
    <property type="entry name" value="Mycobact_MmpL"/>
</dbReference>
<keyword evidence="4 7" id="KW-0812">Transmembrane</keyword>
<proteinExistence type="inferred from homology"/>
<dbReference type="InterPro" id="IPR000731">
    <property type="entry name" value="SSD"/>
</dbReference>
<reference evidence="10" key="1">
    <citation type="submission" date="2023-07" db="EMBL/GenBank/DDBJ databases">
        <authorList>
            <person name="Deng Y."/>
            <person name="Zhang Y.-Q."/>
        </authorList>
    </citation>
    <scope>NUCLEOTIDE SEQUENCE [LARGE SCALE GENOMIC DNA]</scope>
    <source>
        <strain evidence="10">CPCC 205710</strain>
    </source>
</reference>
<evidence type="ECO:0000256" key="2">
    <source>
        <dbReference type="ARBA" id="ARBA00010157"/>
    </source>
</evidence>
<dbReference type="InterPro" id="IPR004869">
    <property type="entry name" value="MMPL_dom"/>
</dbReference>
<protein>
    <submittedName>
        <fullName evidence="9">MMPL family transporter</fullName>
    </submittedName>
</protein>
<evidence type="ECO:0000256" key="4">
    <source>
        <dbReference type="ARBA" id="ARBA00022692"/>
    </source>
</evidence>
<feature type="transmembrane region" description="Helical" evidence="7">
    <location>
        <begin position="514"/>
        <end position="531"/>
    </location>
</feature>
<dbReference type="Proteomes" id="UP001206639">
    <property type="component" value="Unassembled WGS sequence"/>
</dbReference>
<evidence type="ECO:0000259" key="8">
    <source>
        <dbReference type="PROSITE" id="PS50156"/>
    </source>
</evidence>
<feature type="transmembrane region" description="Helical" evidence="7">
    <location>
        <begin position="268"/>
        <end position="288"/>
    </location>
</feature>
<dbReference type="RefSeq" id="WP_260993313.1">
    <property type="nucleotide sequence ID" value="NZ_JAODWD010000003.1"/>
</dbReference>
<feature type="transmembrane region" description="Helical" evidence="7">
    <location>
        <begin position="349"/>
        <end position="367"/>
    </location>
</feature>
<evidence type="ECO:0000256" key="1">
    <source>
        <dbReference type="ARBA" id="ARBA00004651"/>
    </source>
</evidence>
<keyword evidence="6 7" id="KW-0472">Membrane</keyword>
<sequence>MLATSLVIVGALAVIGAPVSQKLSTAGLADPGAESTKVVHALSESFGLGDSQLVLLVRAEDGIDTPTGRAFVDGLVTELRAAEHVATVASPWDSLDPVAAGTMSRDRHSVIVTAGIEGGETQSAVNAAELGARFRGDHAGGFTVAAGGTGIASAEINEQTRRDLEISEAIAIPLSFTVLVWVFGGLLAAAIPLSVGCTAIVGSMAILRMIATFTDVSVFALNVAAGIGLALAIDYSLLIVSRWREELRAGAGAEVAIRRTMQTAGRTVVFSAVTVGLCLAPMALFPMYALRSLAYGGVAVVAFAALASLVVAPAAILVTSKRIAKRRGRHRSPAGVWHRWARTVMRHPWIALLGTMVPLLTIASPVLDAKIGLPDERILPSSFAARQVGDQIHENFNQDLAATVHIVVPATEHLGEVALNSYAAELSALPEVVAVDTGSQTFTSGTAAGPARESSSTSGDGNVLLTVATRVTPLSSESAALLDDLRAVPPPATVWFGGLEQTNRDSIAGIVDRLPLVLAAIAAVMLMLLFIMTGSVVVPVKALLLNLLSLSATFGAMVWVFQEGHLGGLGTNAAGSLFAIVPVLMFCITFGLSMDYEVFLISRIRECWLASDRTRAANDEAVMLGLASTGRVVTAAAVIMIINFAALIASQVPLMRMFGVGLTLAILLDATVIRIVLLPASMTLLGRWNWWGPRSSRPPRRGRIDIPLREKAAVEVLQ</sequence>
<name>A0ABT2MAF8_9MYCO</name>
<feature type="transmembrane region" description="Helical" evidence="7">
    <location>
        <begin position="573"/>
        <end position="593"/>
    </location>
</feature>
<comment type="caution">
    <text evidence="9">The sequence shown here is derived from an EMBL/GenBank/DDBJ whole genome shotgun (WGS) entry which is preliminary data.</text>
</comment>
<gene>
    <name evidence="9" type="ORF">N4S67_12585</name>
</gene>
<dbReference type="EMBL" id="JAODWD010000003">
    <property type="protein sequence ID" value="MCT7659258.1"/>
    <property type="molecule type" value="Genomic_DNA"/>
</dbReference>
<feature type="transmembrane region" description="Helical" evidence="7">
    <location>
        <begin position="632"/>
        <end position="652"/>
    </location>
</feature>
<keyword evidence="10" id="KW-1185">Reference proteome</keyword>
<evidence type="ECO:0000256" key="7">
    <source>
        <dbReference type="SAM" id="Phobius"/>
    </source>
</evidence>